<dbReference type="InterPro" id="IPR001887">
    <property type="entry name" value="Barnase"/>
</dbReference>
<dbReference type="Gene3D" id="3.10.450.30">
    <property type="entry name" value="Microbial ribonucleases"/>
    <property type="match status" value="1"/>
</dbReference>
<dbReference type="InterPro" id="IPR016191">
    <property type="entry name" value="Ribonuclease/ribotoxin"/>
</dbReference>
<keyword evidence="5 7" id="KW-0540">Nuclease</keyword>
<name>A0A1G6S924_PEPNI</name>
<keyword evidence="7" id="KW-0255">Endonuclease</keyword>
<comment type="subcellular location">
    <subcellularLocation>
        <location evidence="1 7">Secreted</location>
    </subcellularLocation>
</comment>
<evidence type="ECO:0000313" key="10">
    <source>
        <dbReference type="Proteomes" id="UP000198995"/>
    </source>
</evidence>
<evidence type="ECO:0000256" key="4">
    <source>
        <dbReference type="ARBA" id="ARBA00022525"/>
    </source>
</evidence>
<evidence type="ECO:0000256" key="8">
    <source>
        <dbReference type="PIRSR" id="PIRSR001013-1"/>
    </source>
</evidence>
<comment type="similarity">
    <text evidence="2 7">Belongs to the ribonuclease N1/T1 family.</text>
</comment>
<dbReference type="GO" id="GO:0005576">
    <property type="term" value="C:extracellular region"/>
    <property type="evidence" value="ECO:0007669"/>
    <property type="project" value="UniProtKB-SubCell"/>
</dbReference>
<evidence type="ECO:0000256" key="5">
    <source>
        <dbReference type="ARBA" id="ARBA00022722"/>
    </source>
</evidence>
<dbReference type="AlphaFoldDB" id="A0A1G6S924"/>
<feature type="chain" id="PRO_5011333541" description="Ribonuclease" evidence="7">
    <location>
        <begin position="30"/>
        <end position="160"/>
    </location>
</feature>
<dbReference type="EMBL" id="FNAF01000001">
    <property type="protein sequence ID" value="SDD13233.1"/>
    <property type="molecule type" value="Genomic_DNA"/>
</dbReference>
<accession>A0A1G6S924</accession>
<dbReference type="Pfam" id="PF00545">
    <property type="entry name" value="Ribonuclease"/>
    <property type="match status" value="1"/>
</dbReference>
<keyword evidence="6 7" id="KW-0378">Hydrolase</keyword>
<evidence type="ECO:0000256" key="2">
    <source>
        <dbReference type="ARBA" id="ARBA00009006"/>
    </source>
</evidence>
<protein>
    <recommendedName>
        <fullName evidence="3 7">Ribonuclease</fullName>
        <ecNumber evidence="7">3.1.27.-</ecNumber>
    </recommendedName>
</protein>
<evidence type="ECO:0000256" key="7">
    <source>
        <dbReference type="PIRNR" id="PIRNR001013"/>
    </source>
</evidence>
<dbReference type="PROSITE" id="PS51257">
    <property type="entry name" value="PROKAR_LIPOPROTEIN"/>
    <property type="match status" value="1"/>
</dbReference>
<evidence type="ECO:0000256" key="6">
    <source>
        <dbReference type="ARBA" id="ARBA00022801"/>
    </source>
</evidence>
<evidence type="ECO:0000313" key="9">
    <source>
        <dbReference type="EMBL" id="SDD13233.1"/>
    </source>
</evidence>
<reference evidence="9 10" key="1">
    <citation type="submission" date="2016-10" db="EMBL/GenBank/DDBJ databases">
        <authorList>
            <person name="de Groot N.N."/>
        </authorList>
    </citation>
    <scope>NUCLEOTIDE SEQUENCE [LARGE SCALE GENOMIC DNA]</scope>
    <source>
        <strain evidence="9 10">DSM 20475</strain>
    </source>
</reference>
<keyword evidence="7" id="KW-0732">Signal</keyword>
<dbReference type="InterPro" id="IPR000026">
    <property type="entry name" value="N1-like"/>
</dbReference>
<feature type="active site" description="Proton donor" evidence="8">
    <location>
        <position position="147"/>
    </location>
</feature>
<gene>
    <name evidence="9" type="ORF">SAMN04489866_101263</name>
</gene>
<dbReference type="EC" id="3.1.27.-" evidence="7"/>
<feature type="active site" description="Proton acceptor" evidence="8">
    <location>
        <position position="118"/>
    </location>
</feature>
<dbReference type="RefSeq" id="WP_091790942.1">
    <property type="nucleotide sequence ID" value="NZ_FNAF01000001.1"/>
</dbReference>
<dbReference type="GO" id="GO:0016787">
    <property type="term" value="F:hydrolase activity"/>
    <property type="evidence" value="ECO:0007669"/>
    <property type="project" value="UniProtKB-KW"/>
</dbReference>
<dbReference type="OrthoDB" id="9803442at2"/>
<evidence type="ECO:0000256" key="1">
    <source>
        <dbReference type="ARBA" id="ARBA00004613"/>
    </source>
</evidence>
<keyword evidence="10" id="KW-1185">Reference proteome</keyword>
<organism evidence="9 10">
    <name type="scientific">Peptococcus niger</name>
    <dbReference type="NCBI Taxonomy" id="2741"/>
    <lineage>
        <taxon>Bacteria</taxon>
        <taxon>Bacillati</taxon>
        <taxon>Bacillota</taxon>
        <taxon>Clostridia</taxon>
        <taxon>Eubacteriales</taxon>
        <taxon>Peptococcaceae</taxon>
        <taxon>Peptococcus</taxon>
    </lineage>
</organism>
<evidence type="ECO:0000256" key="3">
    <source>
        <dbReference type="ARBA" id="ARBA00022214"/>
    </source>
</evidence>
<dbReference type="STRING" id="2741.SAMN04489866_101263"/>
<feature type="signal peptide" evidence="7">
    <location>
        <begin position="1"/>
        <end position="29"/>
    </location>
</feature>
<keyword evidence="4 7" id="KW-0964">Secreted</keyword>
<dbReference type="PRINTS" id="PR00117">
    <property type="entry name" value="BARNASE"/>
</dbReference>
<dbReference type="GO" id="GO:0004521">
    <property type="term" value="F:RNA endonuclease activity"/>
    <property type="evidence" value="ECO:0007669"/>
    <property type="project" value="UniProtKB-UniRule"/>
</dbReference>
<dbReference type="PIRSF" id="PIRSF001013">
    <property type="entry name" value="Barnase"/>
    <property type="match status" value="1"/>
</dbReference>
<dbReference type="Proteomes" id="UP000198995">
    <property type="component" value="Unassembled WGS sequence"/>
</dbReference>
<sequence length="160" mass="17551">MIKYAGRLTGVLCLVLAFLLSACAPQANAPTDTSTAAIASSTTGTVAEDGLYSDAPSVAAYLRAYHKLPANYMTKQAARAQGWQAEAGNLRDLAPMATIGGDRFYNREGILPKDSYWECDVNYEGGPRNAERLVYNREGRIYYTKDHYRHFTDISEEGPA</sequence>
<dbReference type="SUPFAM" id="SSF53933">
    <property type="entry name" value="Microbial ribonucleases"/>
    <property type="match status" value="1"/>
</dbReference>
<dbReference type="GO" id="GO:0003723">
    <property type="term" value="F:RNA binding"/>
    <property type="evidence" value="ECO:0007669"/>
    <property type="project" value="UniProtKB-UniRule"/>
</dbReference>
<proteinExistence type="inferred from homology"/>